<feature type="region of interest" description="Disordered" evidence="1">
    <location>
        <begin position="253"/>
        <end position="279"/>
    </location>
</feature>
<proteinExistence type="predicted"/>
<dbReference type="AlphaFoldDB" id="A0A9Q4ACE3"/>
<feature type="compositionally biased region" description="Acidic residues" evidence="1">
    <location>
        <begin position="257"/>
        <end position="275"/>
    </location>
</feature>
<dbReference type="RefSeq" id="WP_237962786.1">
    <property type="nucleotide sequence ID" value="NZ_JAKNID010000026.1"/>
</dbReference>
<evidence type="ECO:0000313" key="3">
    <source>
        <dbReference type="Proteomes" id="UP001108123"/>
    </source>
</evidence>
<evidence type="ECO:0000256" key="1">
    <source>
        <dbReference type="SAM" id="MobiDB-lite"/>
    </source>
</evidence>
<evidence type="ECO:0000313" key="2">
    <source>
        <dbReference type="EMBL" id="MCG4565318.1"/>
    </source>
</evidence>
<name>A0A9Q4ACE3_9FIRM</name>
<dbReference type="EMBL" id="JAKNID010000026">
    <property type="protein sequence ID" value="MCG4565318.1"/>
    <property type="molecule type" value="Genomic_DNA"/>
</dbReference>
<sequence length="460" mass="54105">MSEKFIYSRKFIILKEDFTNIPKIKPKGHGMIEARENIGKINVNVDRGEKEQIYNIYLVGLDNGEIVEVNLGRIITDTKGKGKIEGTFNPRNVKGSGHSIKKFTSLVIRRGINILLTGYIDKEDGVLDRYISRLDGVQKEKLKGIEEKVENEEESIVKPEFSEEEKVEELEEELEEIEKPEEVEEKIEIEELEEEESTLEIEDRDDFKDVVKEVEEVQEETEELEGVEGEDVTLETEDRDDFKDMAKEIEEEKIETTSEDIESDKDLTEPGEEESDKFAEDLDNHEVENAEEIPRVESIYSQKDIYYMKRLDYKRQMSEYVLSILRFFPYVKPFRIELKGYDWWKIDYTGENIHRGFLPFYNYLFNTYNSYPFMKDASTCHELIKKYGNYLFGIYRDGGEITYYIYGVPGRFDSLEHPFKGVTGFNTWYETENGFGYWIMYIDPLMGKVIYPLNPMIPSY</sequence>
<protein>
    <submittedName>
        <fullName evidence="2">Uncharacterized protein</fullName>
    </submittedName>
</protein>
<comment type="caution">
    <text evidence="2">The sequence shown here is derived from an EMBL/GenBank/DDBJ whole genome shotgun (WGS) entry which is preliminary data.</text>
</comment>
<reference evidence="2" key="1">
    <citation type="submission" date="2022-01" db="EMBL/GenBank/DDBJ databases">
        <title>Collection of gut derived symbiotic bacterial strains cultured from healthy donors.</title>
        <authorList>
            <person name="Lin H."/>
            <person name="Kohout C."/>
            <person name="Waligurski E."/>
            <person name="Pamer E.G."/>
        </authorList>
    </citation>
    <scope>NUCLEOTIDE SEQUENCE</scope>
    <source>
        <strain evidence="2">MSK.14.39</strain>
    </source>
</reference>
<keyword evidence="3" id="KW-1185">Reference proteome</keyword>
<gene>
    <name evidence="2" type="ORF">L0P62_07650</name>
</gene>
<dbReference type="Proteomes" id="UP001108123">
    <property type="component" value="Unassembled WGS sequence"/>
</dbReference>
<accession>A0A9Q4ACE3</accession>
<organism evidence="2 3">
    <name type="scientific">Anaerosalibacter bizertensis</name>
    <dbReference type="NCBI Taxonomy" id="932217"/>
    <lineage>
        <taxon>Bacteria</taxon>
        <taxon>Bacillati</taxon>
        <taxon>Bacillota</taxon>
        <taxon>Tissierellia</taxon>
        <taxon>Tissierellales</taxon>
        <taxon>Sporanaerobacteraceae</taxon>
        <taxon>Anaerosalibacter</taxon>
    </lineage>
</organism>